<dbReference type="InterPro" id="IPR009749">
    <property type="entry name" value="DUF1315"/>
</dbReference>
<feature type="compositionally biased region" description="Basic and acidic residues" evidence="1">
    <location>
        <begin position="62"/>
        <end position="73"/>
    </location>
</feature>
<evidence type="ECO:0000256" key="1">
    <source>
        <dbReference type="SAM" id="MobiDB-lite"/>
    </source>
</evidence>
<dbReference type="RefSeq" id="WP_095610484.1">
    <property type="nucleotide sequence ID" value="NZ_NMPM01000021.1"/>
</dbReference>
<dbReference type="Pfam" id="PF07023">
    <property type="entry name" value="DUF1315"/>
    <property type="match status" value="1"/>
</dbReference>
<dbReference type="Proteomes" id="UP000245887">
    <property type="component" value="Unassembled WGS sequence"/>
</dbReference>
<gene>
    <name evidence="3" type="ORF">C8D92_101373</name>
    <name evidence="2" type="ORF">CF392_05595</name>
</gene>
<dbReference type="OrthoDB" id="5616307at2"/>
<proteinExistence type="predicted"/>
<evidence type="ECO:0000313" key="2">
    <source>
        <dbReference type="EMBL" id="PAV26503.1"/>
    </source>
</evidence>
<sequence length="84" mass="9929">MNYQDLIERLDPSVYQNLRRAVELGKWPDGRTLTEQQRKTCMEAVLYYERVHNLPEDQRVGYVDRRRHDEKGAGDGADPIRILN</sequence>
<protein>
    <recommendedName>
        <fullName evidence="6">DUF1315 domain-containing protein</fullName>
    </recommendedName>
</protein>
<evidence type="ECO:0000313" key="4">
    <source>
        <dbReference type="Proteomes" id="UP000218332"/>
    </source>
</evidence>
<evidence type="ECO:0008006" key="6">
    <source>
        <dbReference type="Google" id="ProtNLM"/>
    </source>
</evidence>
<reference evidence="3 5" key="2">
    <citation type="submission" date="2018-04" db="EMBL/GenBank/DDBJ databases">
        <title>Genomic Encyclopedia of Type Strains, Phase IV (KMG-IV): sequencing the most valuable type-strain genomes for metagenomic binning, comparative biology and taxonomic classification.</title>
        <authorList>
            <person name="Goeker M."/>
        </authorList>
    </citation>
    <scope>NUCLEOTIDE SEQUENCE [LARGE SCALE GENOMIC DNA]</scope>
    <source>
        <strain evidence="3 5">DSM 28688</strain>
    </source>
</reference>
<dbReference type="Proteomes" id="UP000218332">
    <property type="component" value="Unassembled WGS sequence"/>
</dbReference>
<keyword evidence="4" id="KW-1185">Reference proteome</keyword>
<evidence type="ECO:0000313" key="3">
    <source>
        <dbReference type="EMBL" id="PVY79165.1"/>
    </source>
</evidence>
<reference evidence="2 4" key="1">
    <citation type="submission" date="2017-07" db="EMBL/GenBank/DDBJ databases">
        <title>Tamlnaduibacter salinus (Mi-7) genome sequencing.</title>
        <authorList>
            <person name="Verma A."/>
            <person name="Krishnamurthi S."/>
        </authorList>
    </citation>
    <scope>NUCLEOTIDE SEQUENCE [LARGE SCALE GENOMIC DNA]</scope>
    <source>
        <strain evidence="2 4">Mi-7</strain>
    </source>
</reference>
<comment type="caution">
    <text evidence="2">The sequence shown here is derived from an EMBL/GenBank/DDBJ whole genome shotgun (WGS) entry which is preliminary data.</text>
</comment>
<dbReference type="EMBL" id="NMPM01000021">
    <property type="protein sequence ID" value="PAV26503.1"/>
    <property type="molecule type" value="Genomic_DNA"/>
</dbReference>
<name>A0A2A2I639_9GAMM</name>
<evidence type="ECO:0000313" key="5">
    <source>
        <dbReference type="Proteomes" id="UP000245887"/>
    </source>
</evidence>
<dbReference type="EMBL" id="QEKQ01000001">
    <property type="protein sequence ID" value="PVY79165.1"/>
    <property type="molecule type" value="Genomic_DNA"/>
</dbReference>
<organism evidence="2 4">
    <name type="scientific">Tamilnaduibacter salinus</name>
    <dbReference type="NCBI Taxonomy" id="1484056"/>
    <lineage>
        <taxon>Bacteria</taxon>
        <taxon>Pseudomonadati</taxon>
        <taxon>Pseudomonadota</taxon>
        <taxon>Gammaproteobacteria</taxon>
        <taxon>Pseudomonadales</taxon>
        <taxon>Marinobacteraceae</taxon>
        <taxon>Tamilnaduibacter</taxon>
    </lineage>
</organism>
<accession>A0A2A2I639</accession>
<feature type="region of interest" description="Disordered" evidence="1">
    <location>
        <begin position="62"/>
        <end position="84"/>
    </location>
</feature>
<dbReference type="AlphaFoldDB" id="A0A2A2I639"/>